<evidence type="ECO:0000256" key="3">
    <source>
        <dbReference type="SAM" id="SignalP"/>
    </source>
</evidence>
<comment type="caution">
    <text evidence="4">The sequence shown here is derived from an EMBL/GenBank/DDBJ whole genome shotgun (WGS) entry which is preliminary data.</text>
</comment>
<sequence length="487" mass="54387">MLWSSEIVLTLLPLATFNVASPTPRARDKFDWSSKQALIAFGDSYTYVQGTHGHQNYSFIADQLNFSYDAETLLSNKIVQNQTATAEGGPNWVEYLTKCGLKPGLTSPKTCSKQLWDFAFAGADISTEYTPLHHNYTVSLVNQITQFKSYGAPVLQTFLPPSKSLIAVWIGINDVGDSSKYAVNFPTFYGNLTRALFSSVNELYSLGYRSYLFMNLPPLDRTPGNQATTTPHPNATQVAWYNDALATKAEQFGKEKGDVEVRVFDAHARLSAMLDDPAKYGIVNTTNFCAGYDQPGIDTNYKAYGCPTPLDTYFWFNSGHMTSHVHRILAAELEEWLKEWAVIAVPPRVCGLRSLRPMKTVTVAHEADQDPAAEEDVTVTPEAEADPAAPGYDKPSLESRVTRPDPKAEAYGAYIVQTLKSWDFEFWLPEDTDKGDGTRLRYLFSKGSKVVEKLNRLVDLFEGMDYDTFMSLGRRPATKKRKVKTAE</sequence>
<dbReference type="InterPro" id="IPR001087">
    <property type="entry name" value="GDSL"/>
</dbReference>
<keyword evidence="3" id="KW-0732">Signal</keyword>
<dbReference type="SUPFAM" id="SSF52266">
    <property type="entry name" value="SGNH hydrolase"/>
    <property type="match status" value="1"/>
</dbReference>
<feature type="chain" id="PRO_5010533385" evidence="3">
    <location>
        <begin position="21"/>
        <end position="487"/>
    </location>
</feature>
<dbReference type="EMBL" id="LJBN01000211">
    <property type="protein sequence ID" value="OOQ82776.1"/>
    <property type="molecule type" value="Genomic_DNA"/>
</dbReference>
<dbReference type="AlphaFoldDB" id="A0A1S9RBJ2"/>
<keyword evidence="1" id="KW-0378">Hydrolase</keyword>
<feature type="compositionally biased region" description="Basic and acidic residues" evidence="2">
    <location>
        <begin position="395"/>
        <end position="404"/>
    </location>
</feature>
<dbReference type="Proteomes" id="UP000190744">
    <property type="component" value="Unassembled WGS sequence"/>
</dbReference>
<accession>A0A1S9RBJ2</accession>
<dbReference type="PANTHER" id="PTHR45648:SF85">
    <property type="entry name" value="A, PUTATIVE (AFU_ORTHOLOGUE AFUA_2G10760)-RELATED"/>
    <property type="match status" value="1"/>
</dbReference>
<dbReference type="InterPro" id="IPR036514">
    <property type="entry name" value="SGNH_hydro_sf"/>
</dbReference>
<dbReference type="Pfam" id="PF00657">
    <property type="entry name" value="Lipase_GDSL"/>
    <property type="match status" value="1"/>
</dbReference>
<proteinExistence type="predicted"/>
<dbReference type="CDD" id="cd01846">
    <property type="entry name" value="fatty_acyltransferase_like"/>
    <property type="match status" value="1"/>
</dbReference>
<protein>
    <submittedName>
        <fullName evidence="4">Lysophospholipase A</fullName>
    </submittedName>
</protein>
<feature type="signal peptide" evidence="3">
    <location>
        <begin position="1"/>
        <end position="20"/>
    </location>
</feature>
<organism evidence="4 5">
    <name type="scientific">Penicillium brasilianum</name>
    <dbReference type="NCBI Taxonomy" id="104259"/>
    <lineage>
        <taxon>Eukaryota</taxon>
        <taxon>Fungi</taxon>
        <taxon>Dikarya</taxon>
        <taxon>Ascomycota</taxon>
        <taxon>Pezizomycotina</taxon>
        <taxon>Eurotiomycetes</taxon>
        <taxon>Eurotiomycetidae</taxon>
        <taxon>Eurotiales</taxon>
        <taxon>Aspergillaceae</taxon>
        <taxon>Penicillium</taxon>
    </lineage>
</organism>
<feature type="region of interest" description="Disordered" evidence="2">
    <location>
        <begin position="366"/>
        <end position="404"/>
    </location>
</feature>
<dbReference type="PANTHER" id="PTHR45648">
    <property type="entry name" value="GDSL LIPASE/ACYLHYDROLASE FAMILY PROTEIN (AFU_ORTHOLOGUE AFUA_4G14700)"/>
    <property type="match status" value="1"/>
</dbReference>
<dbReference type="Gene3D" id="3.40.50.1110">
    <property type="entry name" value="SGNH hydrolase"/>
    <property type="match status" value="1"/>
</dbReference>
<gene>
    <name evidence="4" type="ORF">PEBR_37543</name>
</gene>
<reference evidence="5" key="1">
    <citation type="submission" date="2015-09" db="EMBL/GenBank/DDBJ databases">
        <authorList>
            <person name="Fill T.P."/>
            <person name="Baretta J.F."/>
            <person name="de Almeida L.G."/>
            <person name="Rocha M."/>
            <person name="de Souza D.H."/>
            <person name="Malavazi I."/>
            <person name="Cerdeira L.T."/>
            <person name="Hong H."/>
            <person name="Samborskyy M."/>
            <person name="de Vasconcelos A.T."/>
            <person name="Leadlay P."/>
            <person name="Rodrigues-Filho E."/>
        </authorList>
    </citation>
    <scope>NUCLEOTIDE SEQUENCE [LARGE SCALE GENOMIC DNA]</scope>
    <source>
        <strain evidence="5">LaBioMMi 136</strain>
    </source>
</reference>
<name>A0A1S9RBJ2_PENBI</name>
<evidence type="ECO:0000256" key="2">
    <source>
        <dbReference type="SAM" id="MobiDB-lite"/>
    </source>
</evidence>
<evidence type="ECO:0000313" key="4">
    <source>
        <dbReference type="EMBL" id="OOQ82776.1"/>
    </source>
</evidence>
<evidence type="ECO:0000313" key="5">
    <source>
        <dbReference type="Proteomes" id="UP000190744"/>
    </source>
</evidence>
<dbReference type="GO" id="GO:0016788">
    <property type="term" value="F:hydrolase activity, acting on ester bonds"/>
    <property type="evidence" value="ECO:0007669"/>
    <property type="project" value="InterPro"/>
</dbReference>
<evidence type="ECO:0000256" key="1">
    <source>
        <dbReference type="ARBA" id="ARBA00022801"/>
    </source>
</evidence>
<dbReference type="InterPro" id="IPR051058">
    <property type="entry name" value="GDSL_Est/Lipase"/>
</dbReference>